<dbReference type="STRING" id="1499687.BN1080_02638"/>
<dbReference type="FunFam" id="3.30.70.270:FF:000001">
    <property type="entry name" value="Diguanylate cyclase domain protein"/>
    <property type="match status" value="1"/>
</dbReference>
<dbReference type="InterPro" id="IPR000014">
    <property type="entry name" value="PAS"/>
</dbReference>
<protein>
    <submittedName>
        <fullName evidence="7">Cyclic di-GMP phosphodiesterase Gmr</fullName>
    </submittedName>
</protein>
<dbReference type="InterPro" id="IPR035965">
    <property type="entry name" value="PAS-like_dom_sf"/>
</dbReference>
<dbReference type="SMART" id="SM00267">
    <property type="entry name" value="GGDEF"/>
    <property type="match status" value="1"/>
</dbReference>
<feature type="domain" description="PAS" evidence="2">
    <location>
        <begin position="253"/>
        <end position="323"/>
    </location>
</feature>
<dbReference type="RefSeq" id="WP_052652490.1">
    <property type="nucleotide sequence ID" value="NZ_CCXS01000001.1"/>
</dbReference>
<feature type="domain" description="PAC" evidence="3">
    <location>
        <begin position="572"/>
        <end position="623"/>
    </location>
</feature>
<keyword evidence="1" id="KW-0472">Membrane</keyword>
<dbReference type="Pfam" id="PF13426">
    <property type="entry name" value="PAS_9"/>
    <property type="match status" value="2"/>
</dbReference>
<evidence type="ECO:0000259" key="5">
    <source>
        <dbReference type="PROSITE" id="PS50887"/>
    </source>
</evidence>
<dbReference type="SMART" id="SM00091">
    <property type="entry name" value="PAS"/>
    <property type="match status" value="3"/>
</dbReference>
<feature type="domain" description="EAL" evidence="4">
    <location>
        <begin position="796"/>
        <end position="1047"/>
    </location>
</feature>
<dbReference type="GO" id="GO:0006355">
    <property type="term" value="P:regulation of DNA-templated transcription"/>
    <property type="evidence" value="ECO:0007669"/>
    <property type="project" value="InterPro"/>
</dbReference>
<dbReference type="NCBIfam" id="TIGR00254">
    <property type="entry name" value="GGDEF"/>
    <property type="match status" value="1"/>
</dbReference>
<dbReference type="InterPro" id="IPR001633">
    <property type="entry name" value="EAL_dom"/>
</dbReference>
<dbReference type="EMBL" id="CCXS01000001">
    <property type="protein sequence ID" value="CEG23634.1"/>
    <property type="molecule type" value="Genomic_DNA"/>
</dbReference>
<dbReference type="OrthoDB" id="2624050at2"/>
<dbReference type="Proteomes" id="UP000043699">
    <property type="component" value="Unassembled WGS sequence"/>
</dbReference>
<dbReference type="Gene3D" id="3.30.450.20">
    <property type="entry name" value="PAS domain"/>
    <property type="match status" value="3"/>
</dbReference>
<dbReference type="Gene3D" id="3.30.70.270">
    <property type="match status" value="1"/>
</dbReference>
<dbReference type="PANTHER" id="PTHR44757">
    <property type="entry name" value="DIGUANYLATE CYCLASE DGCP"/>
    <property type="match status" value="1"/>
</dbReference>
<dbReference type="InterPro" id="IPR035919">
    <property type="entry name" value="EAL_sf"/>
</dbReference>
<dbReference type="Pfam" id="PF00990">
    <property type="entry name" value="GGDEF"/>
    <property type="match status" value="1"/>
</dbReference>
<dbReference type="InterPro" id="IPR013767">
    <property type="entry name" value="PAS_fold"/>
</dbReference>
<feature type="transmembrane region" description="Helical" evidence="1">
    <location>
        <begin position="40"/>
        <end position="60"/>
    </location>
</feature>
<dbReference type="CDD" id="cd00130">
    <property type="entry name" value="PAS"/>
    <property type="match status" value="3"/>
</dbReference>
<evidence type="ECO:0000313" key="8">
    <source>
        <dbReference type="Proteomes" id="UP000043699"/>
    </source>
</evidence>
<evidence type="ECO:0000259" key="4">
    <source>
        <dbReference type="PROSITE" id="PS50883"/>
    </source>
</evidence>
<feature type="domain" description="PAS" evidence="2">
    <location>
        <begin position="377"/>
        <end position="447"/>
    </location>
</feature>
<dbReference type="SUPFAM" id="SSF55073">
    <property type="entry name" value="Nucleotide cyclase"/>
    <property type="match status" value="1"/>
</dbReference>
<dbReference type="PROSITE" id="PS50112">
    <property type="entry name" value="PAS"/>
    <property type="match status" value="3"/>
</dbReference>
<organism evidence="7 8">
    <name type="scientific">Planococcus massiliensis</name>
    <dbReference type="NCBI Taxonomy" id="1499687"/>
    <lineage>
        <taxon>Bacteria</taxon>
        <taxon>Bacillati</taxon>
        <taxon>Bacillota</taxon>
        <taxon>Bacilli</taxon>
        <taxon>Bacillales</taxon>
        <taxon>Caryophanaceae</taxon>
        <taxon>Planococcus</taxon>
    </lineage>
</organism>
<sequence length="1048" mass="118190">MASFSPFLIILSVLIAIFSSYISLVLIGKLADAAVEKRQIFVSAASVFMGLGIFTMHLIGMSAFHTYGQADISYHVLLLLASLAISILASFIAFQVLYNGKATKVNLIFSSAMLGLGIISGHYIAMASVQGDETSRLNWGFFILSIAVALLFSTGAIQIFMNFKRLNKLLSRKAISAVLLGMAISLMHYTAMNANIVDLNFSAAGPFWISEMYILNLIFALSAAVIVLAMLFAYADYRTIAVESRLIEEMKESENRFRKLVELSPEPIVVHSGGKLIFVNEACLKMVGVEDKKLVLGKSILDFVPPSFQPIVKKRIHHMMQGGNAAPIEQQFIKPDGTLIDVEVTGAQMKFEGKPAIQLILRDITLEKKIRIELETSEQRYQSLFAYNPDGVFSMDHEGRLLNVNEAILDLIGYTKEELIGTSFQPLVAPPYLTDAIEHFNQALLGFTQNYELQCIRKDGEWIDLHITNLPIKTDGEINGVYGIAKNIKKEKEALQLMEENEEKYRSLFENNLDAVFEIALDGSFKNVNKRGEELTGYTENELRKIPFTELIAENISRVIDVFELAKQGNPLQAEQKLLDKGHNEFLMDLNVVPIRKQGEVNGVFAITRDVSEKKQLEKRMNELAFTDQLTGLPNRHWFYENLAKAAEKAKRYDRTLAVMLIDFDDFKGVNDLLGHQGGDLFLKKVSERIKSCLRPSDRLSRHGGDEFIVAFENVTEAYMDRLAQKIFEAMKQPVELFEHEMIVTISIGISIQRDRMSNEETLIREADFALYSAKEKGKNNYQFFTQDLNQKVVRKYQVESALRKAIAKDEFKFHYQPQVDLQTEKLVGLEALLRWNPSFGPVSPVEFIPIAEETGLILPIGEWVLEEACRQIQEWKECGKLGVRVSVNVSARQFRDSQFNRKVEALLKKYRIDASQLEIEITESVMMNIEESSKVIRQLRELGLKIAIDDFGAGYSSLTVIKNIEIDTLKIDKSLIDDMLNNSRNLSILKAIISVGKGLDTLVVVEGIEKEEQVELLKGFGVIGQGYFYSRPMPPAKLESDWIEAGR</sequence>
<evidence type="ECO:0000259" key="3">
    <source>
        <dbReference type="PROSITE" id="PS50113"/>
    </source>
</evidence>
<dbReference type="InterPro" id="IPR052155">
    <property type="entry name" value="Biofilm_reg_signaling"/>
</dbReference>
<feature type="transmembrane region" description="Helical" evidence="1">
    <location>
        <begin position="137"/>
        <end position="162"/>
    </location>
</feature>
<dbReference type="PROSITE" id="PS50887">
    <property type="entry name" value="GGDEF"/>
    <property type="match status" value="1"/>
</dbReference>
<feature type="transmembrane region" description="Helical" evidence="1">
    <location>
        <begin position="72"/>
        <end position="98"/>
    </location>
</feature>
<dbReference type="NCBIfam" id="TIGR00229">
    <property type="entry name" value="sensory_box"/>
    <property type="match status" value="3"/>
</dbReference>
<dbReference type="Pfam" id="PF00989">
    <property type="entry name" value="PAS"/>
    <property type="match status" value="1"/>
</dbReference>
<dbReference type="InterPro" id="IPR005330">
    <property type="entry name" value="MHYT_dom"/>
</dbReference>
<feature type="transmembrane region" description="Helical" evidence="1">
    <location>
        <begin position="6"/>
        <end position="28"/>
    </location>
</feature>
<keyword evidence="1" id="KW-0812">Transmembrane</keyword>
<dbReference type="Pfam" id="PF00563">
    <property type="entry name" value="EAL"/>
    <property type="match status" value="1"/>
</dbReference>
<dbReference type="InterPro" id="IPR000160">
    <property type="entry name" value="GGDEF_dom"/>
</dbReference>
<proteinExistence type="predicted"/>
<reference evidence="7 8" key="1">
    <citation type="submission" date="2014-09" db="EMBL/GenBank/DDBJ databases">
        <authorList>
            <person name="Urmite Genomes Urmite Genomes"/>
        </authorList>
    </citation>
    <scope>NUCLEOTIDE SEQUENCE [LARGE SCALE GENOMIC DNA]</scope>
    <source>
        <strain evidence="7 8">ES2</strain>
    </source>
</reference>
<dbReference type="PANTHER" id="PTHR44757:SF2">
    <property type="entry name" value="BIOFILM ARCHITECTURE MAINTENANCE PROTEIN MBAA"/>
    <property type="match status" value="1"/>
</dbReference>
<dbReference type="SMART" id="SM00052">
    <property type="entry name" value="EAL"/>
    <property type="match status" value="1"/>
</dbReference>
<evidence type="ECO:0000259" key="2">
    <source>
        <dbReference type="PROSITE" id="PS50112"/>
    </source>
</evidence>
<name>A0A098EMW1_9BACL</name>
<feature type="domain" description="PAC" evidence="3">
    <location>
        <begin position="449"/>
        <end position="500"/>
    </location>
</feature>
<dbReference type="CDD" id="cd01948">
    <property type="entry name" value="EAL"/>
    <property type="match status" value="1"/>
</dbReference>
<evidence type="ECO:0000313" key="7">
    <source>
        <dbReference type="EMBL" id="CEG23634.1"/>
    </source>
</evidence>
<feature type="transmembrane region" description="Helical" evidence="1">
    <location>
        <begin position="105"/>
        <end position="125"/>
    </location>
</feature>
<keyword evidence="8" id="KW-1185">Reference proteome</keyword>
<feature type="domain" description="GGDEF" evidence="5">
    <location>
        <begin position="655"/>
        <end position="787"/>
    </location>
</feature>
<dbReference type="InterPro" id="IPR029787">
    <property type="entry name" value="Nucleotide_cyclase"/>
</dbReference>
<dbReference type="SMART" id="SM00086">
    <property type="entry name" value="PAC"/>
    <property type="match status" value="3"/>
</dbReference>
<accession>A0A098EMW1</accession>
<gene>
    <name evidence="7" type="primary">gmr_4</name>
    <name evidence="7" type="ORF">BN1080_02638</name>
</gene>
<dbReference type="CDD" id="cd01949">
    <property type="entry name" value="GGDEF"/>
    <property type="match status" value="1"/>
</dbReference>
<dbReference type="SUPFAM" id="SSF55785">
    <property type="entry name" value="PYP-like sensor domain (PAS domain)"/>
    <property type="match status" value="3"/>
</dbReference>
<dbReference type="Gene3D" id="3.20.20.450">
    <property type="entry name" value="EAL domain"/>
    <property type="match status" value="1"/>
</dbReference>
<feature type="transmembrane region" description="Helical" evidence="1">
    <location>
        <begin position="212"/>
        <end position="235"/>
    </location>
</feature>
<dbReference type="GO" id="GO:0016020">
    <property type="term" value="C:membrane"/>
    <property type="evidence" value="ECO:0007669"/>
    <property type="project" value="UniProtKB-UniRule"/>
</dbReference>
<keyword evidence="1" id="KW-1133">Transmembrane helix</keyword>
<dbReference type="InterPro" id="IPR043128">
    <property type="entry name" value="Rev_trsase/Diguanyl_cyclase"/>
</dbReference>
<dbReference type="PROSITE" id="PS50113">
    <property type="entry name" value="PAC"/>
    <property type="match status" value="2"/>
</dbReference>
<evidence type="ECO:0000256" key="1">
    <source>
        <dbReference type="PROSITE-ProRule" id="PRU00244"/>
    </source>
</evidence>
<evidence type="ECO:0000259" key="6">
    <source>
        <dbReference type="PROSITE" id="PS50924"/>
    </source>
</evidence>
<dbReference type="SUPFAM" id="SSF141868">
    <property type="entry name" value="EAL domain-like"/>
    <property type="match status" value="1"/>
</dbReference>
<dbReference type="PROSITE" id="PS50924">
    <property type="entry name" value="MHYT"/>
    <property type="match status" value="1"/>
</dbReference>
<feature type="domain" description="MHYT" evidence="6">
    <location>
        <begin position="4"/>
        <end position="198"/>
    </location>
</feature>
<dbReference type="Pfam" id="PF03707">
    <property type="entry name" value="MHYT"/>
    <property type="match status" value="2"/>
</dbReference>
<dbReference type="InterPro" id="IPR000700">
    <property type="entry name" value="PAS-assoc_C"/>
</dbReference>
<dbReference type="InterPro" id="IPR001610">
    <property type="entry name" value="PAC"/>
</dbReference>
<feature type="domain" description="PAS" evidence="2">
    <location>
        <begin position="501"/>
        <end position="543"/>
    </location>
</feature>
<dbReference type="PROSITE" id="PS50883">
    <property type="entry name" value="EAL"/>
    <property type="match status" value="1"/>
</dbReference>
<dbReference type="AlphaFoldDB" id="A0A098EMW1"/>